<reference evidence="2 3" key="1">
    <citation type="submission" date="2015-06" db="EMBL/GenBank/DDBJ databases">
        <title>Draft genome sequence of beer spoilage bacterium Megasphaera cerevisiae type strain 20462.</title>
        <authorList>
            <person name="Kutumbaka K."/>
            <person name="Pasmowitz J."/>
            <person name="Mategko J."/>
            <person name="Reyes D."/>
            <person name="Friedrich A."/>
            <person name="Han S."/>
            <person name="Martens-Habbena W."/>
            <person name="Neal-McKinney J."/>
            <person name="Janagama H.K."/>
            <person name="Nadala C."/>
            <person name="Samadpour M."/>
        </authorList>
    </citation>
    <scope>NUCLEOTIDE SEQUENCE [LARGE SCALE GENOMIC DNA]</scope>
    <source>
        <strain evidence="2 3">DSM 20462</strain>
    </source>
</reference>
<dbReference type="OrthoDB" id="9803619at2"/>
<dbReference type="SUPFAM" id="SSF109604">
    <property type="entry name" value="HD-domain/PDEase-like"/>
    <property type="match status" value="1"/>
</dbReference>
<dbReference type="STRING" id="39029.BSR42_06935"/>
<dbReference type="RefSeq" id="WP_048515452.1">
    <property type="nucleotide sequence ID" value="NZ_FUXD01000072.1"/>
</dbReference>
<evidence type="ECO:0000313" key="3">
    <source>
        <dbReference type="Proteomes" id="UP000036503"/>
    </source>
</evidence>
<dbReference type="EMBL" id="LEKT01000068">
    <property type="protein sequence ID" value="KMO85379.1"/>
    <property type="molecule type" value="Genomic_DNA"/>
</dbReference>
<dbReference type="PANTHER" id="PTHR35795:SF1">
    <property type="entry name" value="BIS(5'-NUCLEOSYL)-TETRAPHOSPHATASE, SYMMETRICAL"/>
    <property type="match status" value="1"/>
</dbReference>
<dbReference type="InterPro" id="IPR051094">
    <property type="entry name" value="Diverse_Catalytic_Enzymes"/>
</dbReference>
<dbReference type="Proteomes" id="UP000036503">
    <property type="component" value="Unassembled WGS sequence"/>
</dbReference>
<gene>
    <name evidence="2" type="ORF">AB840_13895</name>
</gene>
<comment type="caution">
    <text evidence="2">The sequence shown here is derived from an EMBL/GenBank/DDBJ whole genome shotgun (WGS) entry which is preliminary data.</text>
</comment>
<sequence length="414" mass="47852">MENSFASVRMDEHNPRWALAVARNGDLYRRNGDFRTEFGRDYTRIIHSTAYSRLKHKTQVFFTTKNDHICTRIEHVNHVDSVSSTIGRYLGLNTELISAIANGHDLGHSPFGHLGERVLREISQAELEEMFWHERQGLRVVDDIETLLDPAGRTKNLMLTYAVRDGIISHCGEVRQTVLRPREDNIPLEEIVRPNQYAPYTWEGCVVKIADKIAYLGRDIEDAVRLHILTEDGEPLKELKKMLNGQIYAHLQSITNTAIMYPLITDICRESTPEKGLVLSQSHLDLMNVIMKFNYEYIYHSKRLGVYHAYAKLILESIYNILKECYAGDKTLEELERLQNDYPTLGKHFLERMKKFSDIGRAIAEHDKFGNDFGNKIIYHIAGSERDYRLACIDYIAGMTDIYAEKIFDELTTF</sequence>
<protein>
    <submittedName>
        <fullName evidence="2">dGTPase</fullName>
    </submittedName>
</protein>
<proteinExistence type="predicted"/>
<dbReference type="PANTHER" id="PTHR35795">
    <property type="entry name" value="SLR1885 PROTEIN"/>
    <property type="match status" value="1"/>
</dbReference>
<dbReference type="PATRIC" id="fig|1122219.3.peg.3005"/>
<dbReference type="Gene3D" id="1.10.3210.10">
    <property type="entry name" value="Hypothetical protein af1432"/>
    <property type="match status" value="1"/>
</dbReference>
<accession>A0A0J6WS83</accession>
<name>A0A0J6WS83_9FIRM</name>
<evidence type="ECO:0000313" key="2">
    <source>
        <dbReference type="EMBL" id="KMO85379.1"/>
    </source>
</evidence>
<keyword evidence="3" id="KW-1185">Reference proteome</keyword>
<organism evidence="2 3">
    <name type="scientific">Megasphaera cerevisiae DSM 20462</name>
    <dbReference type="NCBI Taxonomy" id="1122219"/>
    <lineage>
        <taxon>Bacteria</taxon>
        <taxon>Bacillati</taxon>
        <taxon>Bacillota</taxon>
        <taxon>Negativicutes</taxon>
        <taxon>Veillonellales</taxon>
        <taxon>Veillonellaceae</taxon>
        <taxon>Megasphaera</taxon>
    </lineage>
</organism>
<evidence type="ECO:0000259" key="1">
    <source>
        <dbReference type="Pfam" id="PF01966"/>
    </source>
</evidence>
<dbReference type="AlphaFoldDB" id="A0A0J6WS83"/>
<feature type="domain" description="HD" evidence="1">
    <location>
        <begin position="72"/>
        <end position="215"/>
    </location>
</feature>
<dbReference type="Pfam" id="PF01966">
    <property type="entry name" value="HD"/>
    <property type="match status" value="1"/>
</dbReference>
<dbReference type="InterPro" id="IPR006674">
    <property type="entry name" value="HD_domain"/>
</dbReference>
<dbReference type="InParanoid" id="A0A0J6WS83"/>